<comment type="caution">
    <text evidence="2">The sequence shown here is derived from an EMBL/GenBank/DDBJ whole genome shotgun (WGS) entry which is preliminary data.</text>
</comment>
<name>S7UG55_9BACT</name>
<reference evidence="2 3" key="1">
    <citation type="journal article" date="2013" name="Genome Announc.">
        <title>Draft genome sequences for three mercury-methylating, sulfate-reducing bacteria.</title>
        <authorList>
            <person name="Brown S.D."/>
            <person name="Hurt R.A.Jr."/>
            <person name="Gilmour C.C."/>
            <person name="Elias D.A."/>
        </authorList>
    </citation>
    <scope>NUCLEOTIDE SEQUENCE [LARGE SCALE GENOMIC DNA]</scope>
    <source>
        <strain evidence="2 3">DSM 16529</strain>
    </source>
</reference>
<dbReference type="Proteomes" id="UP000014975">
    <property type="component" value="Unassembled WGS sequence"/>
</dbReference>
<dbReference type="OrthoDB" id="9780723at2"/>
<dbReference type="PATRIC" id="fig|1121439.3.peg.1546"/>
<keyword evidence="2" id="KW-0812">Transmembrane</keyword>
<feature type="signal peptide" evidence="1">
    <location>
        <begin position="1"/>
        <end position="21"/>
    </location>
</feature>
<proteinExistence type="predicted"/>
<protein>
    <submittedName>
        <fullName evidence="2">Nickel transport complex protein, NikM subunit, transmembrane</fullName>
    </submittedName>
</protein>
<keyword evidence="1" id="KW-0732">Signal</keyword>
<evidence type="ECO:0000256" key="1">
    <source>
        <dbReference type="SAM" id="SignalP"/>
    </source>
</evidence>
<sequence>MKRIILGLALCLGLAASPAMAHFQLVHTPELALEQGGELHLSIVFTHPFDAGYTMDMETPEAFYLVSQRGDGEPRTTDLMSSLKPISWKSTTNTGKAFEAKVPVRSMGDHIFVLVPAPYYEKEEDAYIQQITKNIVNVAGMPGHWNEPLGLKAEIVPLDKPYALWTGNVFRGVVLSDGKPVPGAEIEVEYLNHEPLQNERAFAEKGAIEAPQAAFEVQTIFADENGVFTYGLPRAGYWGFAALGVGPDEEFNGKELSQDAVIWVKAVDMK</sequence>
<evidence type="ECO:0000313" key="3">
    <source>
        <dbReference type="Proteomes" id="UP000014975"/>
    </source>
</evidence>
<keyword evidence="3" id="KW-1185">Reference proteome</keyword>
<keyword evidence="2" id="KW-0472">Membrane</keyword>
<feature type="chain" id="PRO_5004544800" evidence="1">
    <location>
        <begin position="22"/>
        <end position="270"/>
    </location>
</feature>
<evidence type="ECO:0000313" key="2">
    <source>
        <dbReference type="EMBL" id="EPR32759.1"/>
    </source>
</evidence>
<dbReference type="AlphaFoldDB" id="S7UG55"/>
<dbReference type="RefSeq" id="WP_020886894.1">
    <property type="nucleotide sequence ID" value="NZ_ATHI01000026.1"/>
</dbReference>
<dbReference type="EMBL" id="ATHI01000026">
    <property type="protein sequence ID" value="EPR32759.1"/>
    <property type="molecule type" value="Genomic_DNA"/>
</dbReference>
<dbReference type="InterPro" id="IPR019613">
    <property type="entry name" value="DUF4198"/>
</dbReference>
<dbReference type="eggNOG" id="COG5266">
    <property type="taxonomic scope" value="Bacteria"/>
</dbReference>
<accession>S7UG55</accession>
<gene>
    <name evidence="2" type="ORF">dsat_0200</name>
</gene>
<dbReference type="Pfam" id="PF10670">
    <property type="entry name" value="DUF4198"/>
    <property type="match status" value="1"/>
</dbReference>
<dbReference type="STRING" id="1121439.dsat_0200"/>
<organism evidence="2 3">
    <name type="scientific">Alkalidesulfovibrio alkalitolerans DSM 16529</name>
    <dbReference type="NCBI Taxonomy" id="1121439"/>
    <lineage>
        <taxon>Bacteria</taxon>
        <taxon>Pseudomonadati</taxon>
        <taxon>Thermodesulfobacteriota</taxon>
        <taxon>Desulfovibrionia</taxon>
        <taxon>Desulfovibrionales</taxon>
        <taxon>Desulfovibrionaceae</taxon>
        <taxon>Alkalidesulfovibrio</taxon>
    </lineage>
</organism>